<evidence type="ECO:0000313" key="5">
    <source>
        <dbReference type="Proteomes" id="UP000058636"/>
    </source>
</evidence>
<reference evidence="4 5" key="1">
    <citation type="journal article" date="2015" name="MBio">
        <title>Genome-Resolved Metagenomic Analysis Reveals Roles for Candidate Phyla and Other Microbial Community Members in Biogeochemical Transformations in Oil Reservoirs.</title>
        <authorList>
            <person name="Hu P."/>
            <person name="Tom L."/>
            <person name="Singh A."/>
            <person name="Thomas B.C."/>
            <person name="Baker B.J."/>
            <person name="Piceno Y.M."/>
            <person name="Andersen G.L."/>
            <person name="Banfield J.F."/>
        </authorList>
    </citation>
    <scope>NUCLEOTIDE SEQUENCE [LARGE SCALE GENOMIC DNA]</scope>
    <source>
        <strain evidence="4">46_26</strain>
    </source>
</reference>
<dbReference type="Proteomes" id="UP000058636">
    <property type="component" value="Unassembled WGS sequence"/>
</dbReference>
<dbReference type="NCBIfam" id="TIGR00040">
    <property type="entry name" value="yfcE"/>
    <property type="match status" value="1"/>
</dbReference>
<protein>
    <recommendedName>
        <fullName evidence="2">Phosphoesterase</fullName>
        <ecNumber evidence="2">3.1.4.-</ecNumber>
    </recommendedName>
</protein>
<dbReference type="AlphaFoldDB" id="A0A101EQG8"/>
<dbReference type="EMBL" id="LGFG01000064">
    <property type="protein sequence ID" value="KUK23009.1"/>
    <property type="molecule type" value="Genomic_DNA"/>
</dbReference>
<evidence type="ECO:0000313" key="4">
    <source>
        <dbReference type="EMBL" id="KUK23009.1"/>
    </source>
</evidence>
<dbReference type="Pfam" id="PF12850">
    <property type="entry name" value="Metallophos_2"/>
    <property type="match status" value="1"/>
</dbReference>
<dbReference type="SMR" id="A0A101EQG8"/>
<dbReference type="InterPro" id="IPR029052">
    <property type="entry name" value="Metallo-depent_PP-like"/>
</dbReference>
<comment type="caution">
    <text evidence="4">The sequence shown here is derived from an EMBL/GenBank/DDBJ whole genome shotgun (WGS) entry which is preliminary data.</text>
</comment>
<dbReference type="GO" id="GO:0046872">
    <property type="term" value="F:metal ion binding"/>
    <property type="evidence" value="ECO:0007669"/>
    <property type="project" value="UniProtKB-KW"/>
</dbReference>
<dbReference type="InterPro" id="IPR024654">
    <property type="entry name" value="Calcineurin-like_PHP_lpxH"/>
</dbReference>
<dbReference type="PATRIC" id="fig|93930.3.peg.1745"/>
<dbReference type="InterPro" id="IPR000979">
    <property type="entry name" value="Phosphodiesterase_MJ0936/Vps29"/>
</dbReference>
<dbReference type="Gene3D" id="3.60.21.10">
    <property type="match status" value="1"/>
</dbReference>
<name>A0A101EQG8_9THEM</name>
<keyword evidence="2" id="KW-0479">Metal-binding</keyword>
<evidence type="ECO:0000256" key="2">
    <source>
        <dbReference type="RuleBase" id="RU362039"/>
    </source>
</evidence>
<evidence type="ECO:0000256" key="1">
    <source>
        <dbReference type="ARBA" id="ARBA00008950"/>
    </source>
</evidence>
<dbReference type="RefSeq" id="WP_010865261.1">
    <property type="nucleotide sequence ID" value="NZ_DAITJQ010000001.1"/>
</dbReference>
<dbReference type="PANTHER" id="PTHR11124">
    <property type="entry name" value="VACUOLAR SORTING PROTEIN VPS29"/>
    <property type="match status" value="1"/>
</dbReference>
<evidence type="ECO:0000259" key="3">
    <source>
        <dbReference type="Pfam" id="PF12850"/>
    </source>
</evidence>
<organism evidence="4 5">
    <name type="scientific">Thermotoga petrophila</name>
    <dbReference type="NCBI Taxonomy" id="93929"/>
    <lineage>
        <taxon>Bacteria</taxon>
        <taxon>Thermotogati</taxon>
        <taxon>Thermotogota</taxon>
        <taxon>Thermotogae</taxon>
        <taxon>Thermotogales</taxon>
        <taxon>Thermotogaceae</taxon>
        <taxon>Thermotoga</taxon>
    </lineage>
</organism>
<feature type="domain" description="Calcineurin-like phosphoesterase" evidence="3">
    <location>
        <begin position="4"/>
        <end position="146"/>
    </location>
</feature>
<comment type="similarity">
    <text evidence="1 2">Belongs to the metallophosphoesterase superfamily. YfcE family.</text>
</comment>
<dbReference type="GO" id="GO:0016787">
    <property type="term" value="F:hydrolase activity"/>
    <property type="evidence" value="ECO:0007669"/>
    <property type="project" value="UniProtKB-UniRule"/>
</dbReference>
<dbReference type="SUPFAM" id="SSF56300">
    <property type="entry name" value="Metallo-dependent phosphatases"/>
    <property type="match status" value="1"/>
</dbReference>
<proteinExistence type="inferred from homology"/>
<dbReference type="OMA" id="ADTHVPK"/>
<comment type="cofactor">
    <cofactor evidence="2">
        <name>a divalent metal cation</name>
        <dbReference type="ChEBI" id="CHEBI:60240"/>
    </cofactor>
</comment>
<sequence length="157" mass="17614">MKRFLLISDSHVPVRMASLPDEILNSLKEYDGVIGLGDYVDLDTVILLEKFSKEFYGVHGNMDYPDVKEHLPFSKVLLVEGVTIGMCHGWGAPWDLKDRLLKVFNEKPQVILFGHTHEPEDTVKAGVRFLNPGSLAEGSYAVLELDGGEVRFELKTL</sequence>
<accession>A0A101EQG8</accession>
<gene>
    <name evidence="4" type="ORF">XD57_0891</name>
</gene>
<dbReference type="EC" id="3.1.4.-" evidence="2"/>